<feature type="transmembrane region" description="Helical" evidence="4">
    <location>
        <begin position="160"/>
        <end position="183"/>
    </location>
</feature>
<evidence type="ECO:0000313" key="6">
    <source>
        <dbReference type="Proteomes" id="UP000516349"/>
    </source>
</evidence>
<proteinExistence type="inferred from homology"/>
<keyword evidence="6" id="KW-1185">Reference proteome</keyword>
<dbReference type="PANTHER" id="PTHR30413">
    <property type="entry name" value="INNER MEMBRANE TRANSPORT PERMEASE"/>
    <property type="match status" value="1"/>
</dbReference>
<comment type="similarity">
    <text evidence="1">Belongs to the ABC-2 integral membrane protein family.</text>
</comment>
<feature type="transmembrane region" description="Helical" evidence="4">
    <location>
        <begin position="56"/>
        <end position="76"/>
    </location>
</feature>
<protein>
    <submittedName>
        <fullName evidence="5">ABC-2 type transporter</fullName>
    </submittedName>
</protein>
<evidence type="ECO:0000256" key="2">
    <source>
        <dbReference type="ARBA" id="ARBA00022448"/>
    </source>
</evidence>
<accession>A0A7H1NQM8</accession>
<dbReference type="GO" id="GO:0015920">
    <property type="term" value="P:lipopolysaccharide transport"/>
    <property type="evidence" value="ECO:0007669"/>
    <property type="project" value="TreeGrafter"/>
</dbReference>
<keyword evidence="4" id="KW-0472">Membrane</keyword>
<feature type="region of interest" description="Disordered" evidence="3">
    <location>
        <begin position="1"/>
        <end position="21"/>
    </location>
</feature>
<reference evidence="5 6" key="1">
    <citation type="submission" date="2020-08" db="EMBL/GenBank/DDBJ databases">
        <title>Complete genome sequence of Entomobacter blattae G55GP.</title>
        <authorList>
            <person name="Poehlein A."/>
            <person name="Guzman J."/>
            <person name="Daniel R."/>
            <person name="Vilcinskas A."/>
        </authorList>
    </citation>
    <scope>NUCLEOTIDE SEQUENCE [LARGE SCALE GENOMIC DNA]</scope>
    <source>
        <strain evidence="5 6">G55GP</strain>
    </source>
</reference>
<organism evidence="5 6">
    <name type="scientific">Entomobacter blattae</name>
    <dbReference type="NCBI Taxonomy" id="2762277"/>
    <lineage>
        <taxon>Bacteria</taxon>
        <taxon>Pseudomonadati</taxon>
        <taxon>Pseudomonadota</taxon>
        <taxon>Alphaproteobacteria</taxon>
        <taxon>Acetobacterales</taxon>
        <taxon>Acetobacteraceae</taxon>
        <taxon>Entomobacter</taxon>
    </lineage>
</organism>
<feature type="transmembrane region" description="Helical" evidence="4">
    <location>
        <begin position="88"/>
        <end position="111"/>
    </location>
</feature>
<sequence>MSLSSSSFRPSSFPPPSPTKQGWTDIKNGLALWKLAFSLGWLDIKLRYRGSALGPLWLTLTTASMVISMGFIYSHLFRLNLHDYLPFLAISLILWQTGIACMISEACTCFTEAEHTIRSIKLPFFVQALRTVWRNIIVFLHNIIVPLAVFAYVGVWPGLNALYCLPAFFLWTLDGLALCLFLGCICSRFRDIPPIVNTLLQLAFYVTPIIWTPTQLGSKGWWLPFNPFFSLLEIVRGPLLSTQPKWDIWLSALLFSLLLWVMAWMTFKISRARLIFWL</sequence>
<name>A0A7H1NQM8_9PROT</name>
<feature type="transmembrane region" description="Helical" evidence="4">
    <location>
        <begin position="132"/>
        <end position="154"/>
    </location>
</feature>
<dbReference type="RefSeq" id="WP_203414458.1">
    <property type="nucleotide sequence ID" value="NZ_CP060244.1"/>
</dbReference>
<gene>
    <name evidence="5" type="ORF">JGUZn3_08560</name>
</gene>
<dbReference type="Proteomes" id="UP000516349">
    <property type="component" value="Chromosome"/>
</dbReference>
<feature type="compositionally biased region" description="Low complexity" evidence="3">
    <location>
        <begin position="1"/>
        <end position="11"/>
    </location>
</feature>
<evidence type="ECO:0000256" key="3">
    <source>
        <dbReference type="SAM" id="MobiDB-lite"/>
    </source>
</evidence>
<evidence type="ECO:0000256" key="4">
    <source>
        <dbReference type="SAM" id="Phobius"/>
    </source>
</evidence>
<dbReference type="EMBL" id="CP060244">
    <property type="protein sequence ID" value="QNT78088.1"/>
    <property type="molecule type" value="Genomic_DNA"/>
</dbReference>
<keyword evidence="4" id="KW-1133">Transmembrane helix</keyword>
<dbReference type="PANTHER" id="PTHR30413:SF10">
    <property type="entry name" value="CAPSULE POLYSACCHARIDE EXPORT INNER-MEMBRANE PROTEIN CTRC"/>
    <property type="match status" value="1"/>
</dbReference>
<keyword evidence="4" id="KW-0812">Transmembrane</keyword>
<dbReference type="AlphaFoldDB" id="A0A7H1NQM8"/>
<dbReference type="KEGG" id="ebla:JGUZn3_08560"/>
<keyword evidence="2" id="KW-0813">Transport</keyword>
<evidence type="ECO:0000313" key="5">
    <source>
        <dbReference type="EMBL" id="QNT78088.1"/>
    </source>
</evidence>
<feature type="transmembrane region" description="Helical" evidence="4">
    <location>
        <begin position="195"/>
        <end position="214"/>
    </location>
</feature>
<evidence type="ECO:0000256" key="1">
    <source>
        <dbReference type="ARBA" id="ARBA00007783"/>
    </source>
</evidence>
<feature type="transmembrane region" description="Helical" evidence="4">
    <location>
        <begin position="248"/>
        <end position="267"/>
    </location>
</feature>